<evidence type="ECO:0000313" key="6">
    <source>
        <dbReference type="Proteomes" id="UP001460270"/>
    </source>
</evidence>
<sequence length="171" mass="18175">MVTNALSLTHISSLVQWCSKAFKNVNVVPPDVGAVHQVNLEYLSQVVQLRDGFIFPDSLVGTDSHTTMINGLGILGWGVGGIESEAVMLGQPVTLTLPRVVGCKLLGSIHPLATSIDIVLGITKSLDFGPSPNSETFLDLLLARAGSGQDAERTKRGCQLYASEHSAKPPR</sequence>
<dbReference type="InterPro" id="IPR036008">
    <property type="entry name" value="Aconitase_4Fe-4S_dom"/>
</dbReference>
<gene>
    <name evidence="5" type="ORF">WMY93_023745</name>
</gene>
<dbReference type="AlphaFoldDB" id="A0AAW0NHA8"/>
<dbReference type="EMBL" id="JBBPFD010000017">
    <property type="protein sequence ID" value="KAK7891782.1"/>
    <property type="molecule type" value="Genomic_DNA"/>
</dbReference>
<keyword evidence="2" id="KW-0408">Iron</keyword>
<reference evidence="6" key="1">
    <citation type="submission" date="2024-04" db="EMBL/GenBank/DDBJ databases">
        <title>Salinicola lusitanus LLJ914,a marine bacterium isolated from the Okinawa Trough.</title>
        <authorList>
            <person name="Li J."/>
        </authorList>
    </citation>
    <scope>NUCLEOTIDE SEQUENCE [LARGE SCALE GENOMIC DNA]</scope>
</reference>
<dbReference type="Pfam" id="PF00330">
    <property type="entry name" value="Aconitase"/>
    <property type="match status" value="1"/>
</dbReference>
<dbReference type="PRINTS" id="PR00415">
    <property type="entry name" value="ACONITASE"/>
</dbReference>
<dbReference type="Gene3D" id="3.30.499.10">
    <property type="entry name" value="Aconitase, domain 3"/>
    <property type="match status" value="1"/>
</dbReference>
<dbReference type="SUPFAM" id="SSF53732">
    <property type="entry name" value="Aconitase iron-sulfur domain"/>
    <property type="match status" value="1"/>
</dbReference>
<name>A0AAW0NHA8_9GOBI</name>
<evidence type="ECO:0000256" key="1">
    <source>
        <dbReference type="ARBA" id="ARBA00022723"/>
    </source>
</evidence>
<dbReference type="PANTHER" id="PTHR11670">
    <property type="entry name" value="ACONITASE/IRON-RESPONSIVE ELEMENT FAMILY MEMBER"/>
    <property type="match status" value="1"/>
</dbReference>
<keyword evidence="1" id="KW-0479">Metal-binding</keyword>
<evidence type="ECO:0000256" key="2">
    <source>
        <dbReference type="ARBA" id="ARBA00023004"/>
    </source>
</evidence>
<dbReference type="Proteomes" id="UP001460270">
    <property type="component" value="Unassembled WGS sequence"/>
</dbReference>
<dbReference type="GO" id="GO:0051536">
    <property type="term" value="F:iron-sulfur cluster binding"/>
    <property type="evidence" value="ECO:0007669"/>
    <property type="project" value="UniProtKB-KW"/>
</dbReference>
<dbReference type="InterPro" id="IPR001030">
    <property type="entry name" value="Acoase/IPM_deHydtase_lsu_aba"/>
</dbReference>
<evidence type="ECO:0000256" key="3">
    <source>
        <dbReference type="ARBA" id="ARBA00023014"/>
    </source>
</evidence>
<dbReference type="GO" id="GO:0046872">
    <property type="term" value="F:metal ion binding"/>
    <property type="evidence" value="ECO:0007669"/>
    <property type="project" value="UniProtKB-KW"/>
</dbReference>
<accession>A0AAW0NHA8</accession>
<protein>
    <recommendedName>
        <fullName evidence="4">Aconitase/3-isopropylmalate dehydratase large subunit alpha/beta/alpha domain-containing protein</fullName>
    </recommendedName>
</protein>
<keyword evidence="6" id="KW-1185">Reference proteome</keyword>
<dbReference type="InterPro" id="IPR015931">
    <property type="entry name" value="Acnase/IPM_dHydase_lsu_aba_1/3"/>
</dbReference>
<keyword evidence="3" id="KW-0411">Iron-sulfur</keyword>
<dbReference type="InterPro" id="IPR006249">
    <property type="entry name" value="Aconitase/IRP2"/>
</dbReference>
<evidence type="ECO:0000259" key="4">
    <source>
        <dbReference type="Pfam" id="PF00330"/>
    </source>
</evidence>
<feature type="domain" description="Aconitase/3-isopropylmalate dehydratase large subunit alpha/beta/alpha" evidence="4">
    <location>
        <begin position="13"/>
        <end position="126"/>
    </location>
</feature>
<organism evidence="5 6">
    <name type="scientific">Mugilogobius chulae</name>
    <name type="common">yellowstripe goby</name>
    <dbReference type="NCBI Taxonomy" id="88201"/>
    <lineage>
        <taxon>Eukaryota</taxon>
        <taxon>Metazoa</taxon>
        <taxon>Chordata</taxon>
        <taxon>Craniata</taxon>
        <taxon>Vertebrata</taxon>
        <taxon>Euteleostomi</taxon>
        <taxon>Actinopterygii</taxon>
        <taxon>Neopterygii</taxon>
        <taxon>Teleostei</taxon>
        <taxon>Neoteleostei</taxon>
        <taxon>Acanthomorphata</taxon>
        <taxon>Gobiaria</taxon>
        <taxon>Gobiiformes</taxon>
        <taxon>Gobioidei</taxon>
        <taxon>Gobiidae</taxon>
        <taxon>Gobionellinae</taxon>
        <taxon>Mugilogobius</taxon>
    </lineage>
</organism>
<comment type="caution">
    <text evidence="5">The sequence shown here is derived from an EMBL/GenBank/DDBJ whole genome shotgun (WGS) entry which is preliminary data.</text>
</comment>
<evidence type="ECO:0000313" key="5">
    <source>
        <dbReference type="EMBL" id="KAK7891782.1"/>
    </source>
</evidence>
<proteinExistence type="predicted"/>